<evidence type="ECO:0000313" key="2">
    <source>
        <dbReference type="Proteomes" id="UP001630127"/>
    </source>
</evidence>
<dbReference type="Proteomes" id="UP001630127">
    <property type="component" value="Unassembled WGS sequence"/>
</dbReference>
<proteinExistence type="predicted"/>
<comment type="caution">
    <text evidence="1">The sequence shown here is derived from an EMBL/GenBank/DDBJ whole genome shotgun (WGS) entry which is preliminary data.</text>
</comment>
<organism evidence="1 2">
    <name type="scientific">Cinchona calisaya</name>
    <dbReference type="NCBI Taxonomy" id="153742"/>
    <lineage>
        <taxon>Eukaryota</taxon>
        <taxon>Viridiplantae</taxon>
        <taxon>Streptophyta</taxon>
        <taxon>Embryophyta</taxon>
        <taxon>Tracheophyta</taxon>
        <taxon>Spermatophyta</taxon>
        <taxon>Magnoliopsida</taxon>
        <taxon>eudicotyledons</taxon>
        <taxon>Gunneridae</taxon>
        <taxon>Pentapetalae</taxon>
        <taxon>asterids</taxon>
        <taxon>lamiids</taxon>
        <taxon>Gentianales</taxon>
        <taxon>Rubiaceae</taxon>
        <taxon>Cinchonoideae</taxon>
        <taxon>Cinchoneae</taxon>
        <taxon>Cinchona</taxon>
    </lineage>
</organism>
<dbReference type="EMBL" id="JBJUIK010000004">
    <property type="protein sequence ID" value="KAL3529847.1"/>
    <property type="molecule type" value="Genomic_DNA"/>
</dbReference>
<name>A0ABD3AH39_9GENT</name>
<gene>
    <name evidence="1" type="ORF">ACH5RR_009169</name>
</gene>
<dbReference type="AlphaFoldDB" id="A0ABD3AH39"/>
<evidence type="ECO:0000313" key="1">
    <source>
        <dbReference type="EMBL" id="KAL3529847.1"/>
    </source>
</evidence>
<dbReference type="Gene3D" id="3.40.50.720">
    <property type="entry name" value="NAD(P)-binding Rossmann-like Domain"/>
    <property type="match status" value="1"/>
</dbReference>
<sequence length="110" mass="12758">MLKVVKEVEKEHCCNHKHVLREGIFRDKKIRLQLERLKLKRFCIPNNQYAYFAGDKLQGVLTEATTELVTSLSVVAARRIVEADEFMMGGLYEGWIPHLYDNDSLHGKIL</sequence>
<accession>A0ABD3AH39</accession>
<keyword evidence="2" id="KW-1185">Reference proteome</keyword>
<reference evidence="1 2" key="1">
    <citation type="submission" date="2024-11" db="EMBL/GenBank/DDBJ databases">
        <title>A near-complete genome assembly of Cinchona calisaya.</title>
        <authorList>
            <person name="Lian D.C."/>
            <person name="Zhao X.W."/>
            <person name="Wei L."/>
        </authorList>
    </citation>
    <scope>NUCLEOTIDE SEQUENCE [LARGE SCALE GENOMIC DNA]</scope>
    <source>
        <tissue evidence="1">Nenye</tissue>
    </source>
</reference>
<protein>
    <submittedName>
        <fullName evidence="1">Uncharacterized protein</fullName>
    </submittedName>
</protein>